<dbReference type="InterPro" id="IPR011041">
    <property type="entry name" value="Quinoprot_gluc/sorb_DH_b-prop"/>
</dbReference>
<organism evidence="3 4">
    <name type="scientific">Sphingomonas rhizophila</name>
    <dbReference type="NCBI Taxonomy" id="2071607"/>
    <lineage>
        <taxon>Bacteria</taxon>
        <taxon>Pseudomonadati</taxon>
        <taxon>Pseudomonadota</taxon>
        <taxon>Alphaproteobacteria</taxon>
        <taxon>Sphingomonadales</taxon>
        <taxon>Sphingomonadaceae</taxon>
        <taxon>Sphingomonas</taxon>
    </lineage>
</organism>
<keyword evidence="1" id="KW-0732">Signal</keyword>
<dbReference type="Proteomes" id="UP000515955">
    <property type="component" value="Chromosome"/>
</dbReference>
<feature type="domain" description="Glucose/Sorbosone dehydrogenase" evidence="2">
    <location>
        <begin position="47"/>
        <end position="373"/>
    </location>
</feature>
<dbReference type="Gene3D" id="2.120.10.30">
    <property type="entry name" value="TolB, C-terminal domain"/>
    <property type="match status" value="1"/>
</dbReference>
<dbReference type="PANTHER" id="PTHR19328">
    <property type="entry name" value="HEDGEHOG-INTERACTING PROTEIN"/>
    <property type="match status" value="1"/>
</dbReference>
<name>A0A7G9SC56_9SPHN</name>
<dbReference type="PROSITE" id="PS51257">
    <property type="entry name" value="PROKAR_LIPOPROTEIN"/>
    <property type="match status" value="1"/>
</dbReference>
<dbReference type="PANTHER" id="PTHR19328:SF75">
    <property type="entry name" value="ALDOSE SUGAR DEHYDROGENASE YLII"/>
    <property type="match status" value="1"/>
</dbReference>
<protein>
    <submittedName>
        <fullName evidence="3">PQQ-dependent sugar dehydrogenase</fullName>
    </submittedName>
</protein>
<reference evidence="3 4" key="1">
    <citation type="submission" date="2020-08" db="EMBL/GenBank/DDBJ databases">
        <title>Genome sequence of Sphingomonas rhizophila KACC 19189T.</title>
        <authorList>
            <person name="Hyun D.-W."/>
            <person name="Bae J.-W."/>
        </authorList>
    </citation>
    <scope>NUCLEOTIDE SEQUENCE [LARGE SCALE GENOMIC DNA]</scope>
    <source>
        <strain evidence="3 4">KACC 19189</strain>
    </source>
</reference>
<dbReference type="InterPro" id="IPR012938">
    <property type="entry name" value="Glc/Sorbosone_DH"/>
</dbReference>
<dbReference type="RefSeq" id="WP_187542423.1">
    <property type="nucleotide sequence ID" value="NZ_CP060717.1"/>
</dbReference>
<dbReference type="EMBL" id="CP060717">
    <property type="protein sequence ID" value="QNN65431.1"/>
    <property type="molecule type" value="Genomic_DNA"/>
</dbReference>
<evidence type="ECO:0000256" key="1">
    <source>
        <dbReference type="SAM" id="SignalP"/>
    </source>
</evidence>
<keyword evidence="4" id="KW-1185">Reference proteome</keyword>
<dbReference type="Pfam" id="PF07995">
    <property type="entry name" value="GSDH"/>
    <property type="match status" value="1"/>
</dbReference>
<dbReference type="KEGG" id="srhi:H9L12_02100"/>
<sequence length="378" mass="40461">MRNRLLQPLLATAMVLGACQASPDASSAAPASASKPFEAREVASFGTPWAMQFLPGRGNQALVTEKDGKLWLVDAGSGQRKEVTGIPAPYVAGQGGLGDVIVHPDFANNRRVYLTWVEAGPNGTSGAAMGYGQLVDTGGTMSLMDFRTVWRQNPKVEGNGHFSHRMAFGPDGFLYLTSGERQKFEPAQDLSGNLGKVLRLTAEGQPAPGNPFASRGRVSAEIWSYGHRNLLGLAFDAQGRLWESEMGPEGGDEVNLIAAGKNYGYPRASNGSHYGGKDIPDHKPGDGFEAPKVWWTPSISPGSLMIVRGDKYPGWNGDALVGALSGEALIRVDLDGDKAAKADEWPMGGRIREVEEAPDGTIYLLEDKGRLLRLDPVK</sequence>
<dbReference type="InterPro" id="IPR011042">
    <property type="entry name" value="6-blade_b-propeller_TolB-like"/>
</dbReference>
<evidence type="ECO:0000313" key="4">
    <source>
        <dbReference type="Proteomes" id="UP000515955"/>
    </source>
</evidence>
<feature type="chain" id="PRO_5028820350" evidence="1">
    <location>
        <begin position="22"/>
        <end position="378"/>
    </location>
</feature>
<dbReference type="AlphaFoldDB" id="A0A7G9SC56"/>
<evidence type="ECO:0000259" key="2">
    <source>
        <dbReference type="Pfam" id="PF07995"/>
    </source>
</evidence>
<proteinExistence type="predicted"/>
<gene>
    <name evidence="3" type="ORF">H9L12_02100</name>
</gene>
<accession>A0A7G9SC56</accession>
<evidence type="ECO:0000313" key="3">
    <source>
        <dbReference type="EMBL" id="QNN65431.1"/>
    </source>
</evidence>
<dbReference type="SUPFAM" id="SSF50952">
    <property type="entry name" value="Soluble quinoprotein glucose dehydrogenase"/>
    <property type="match status" value="1"/>
</dbReference>
<feature type="signal peptide" evidence="1">
    <location>
        <begin position="1"/>
        <end position="21"/>
    </location>
</feature>